<proteinExistence type="predicted"/>
<organism evidence="1">
    <name type="scientific">uncultured Arthrobacter sp</name>
    <dbReference type="NCBI Taxonomy" id="114050"/>
    <lineage>
        <taxon>Bacteria</taxon>
        <taxon>Bacillati</taxon>
        <taxon>Actinomycetota</taxon>
        <taxon>Actinomycetes</taxon>
        <taxon>Micrococcales</taxon>
        <taxon>Micrococcaceae</taxon>
        <taxon>Arthrobacter</taxon>
        <taxon>environmental samples</taxon>
    </lineage>
</organism>
<name>A0A6J4J9U0_9MICC</name>
<gene>
    <name evidence="1" type="ORF">AVDCRST_MAG83-3248</name>
</gene>
<evidence type="ECO:0000313" key="1">
    <source>
        <dbReference type="EMBL" id="CAA9270650.1"/>
    </source>
</evidence>
<accession>A0A6J4J9U0</accession>
<protein>
    <submittedName>
        <fullName evidence="1">Uncharacterized protein</fullName>
    </submittedName>
</protein>
<sequence length="29" mass="2979">MGLAEGSKAFEDVAQSSTVRSLALIVSVI</sequence>
<dbReference type="EMBL" id="CADCTE010000173">
    <property type="protein sequence ID" value="CAA9270650.1"/>
    <property type="molecule type" value="Genomic_DNA"/>
</dbReference>
<dbReference type="AlphaFoldDB" id="A0A6J4J9U0"/>
<reference evidence="1" key="1">
    <citation type="submission" date="2020-02" db="EMBL/GenBank/DDBJ databases">
        <authorList>
            <person name="Meier V. D."/>
        </authorList>
    </citation>
    <scope>NUCLEOTIDE SEQUENCE</scope>
    <source>
        <strain evidence="1">AVDCRST_MAG83</strain>
    </source>
</reference>